<accession>F8SJS3</accession>
<dbReference type="RefSeq" id="YP_009217124.1">
    <property type="nucleotide sequence ID" value="NC_028999.1"/>
</dbReference>
<sequence length="88" mass="10413">MSDLYSFVLQVADLYLSREQIYDEHELVEVFFMGRSEAWDFLKQIEKQLPEIMSFFPDRVQEIRYLRTMDNGVYAIGSYTTDLPTGQS</sequence>
<dbReference type="GO" id="GO:0016874">
    <property type="term" value="F:ligase activity"/>
    <property type="evidence" value="ECO:0007669"/>
    <property type="project" value="UniProtKB-KW"/>
</dbReference>
<keyword evidence="1" id="KW-0436">Ligase</keyword>
<evidence type="ECO:0000313" key="2">
    <source>
        <dbReference type="Proteomes" id="UP000008388"/>
    </source>
</evidence>
<evidence type="ECO:0000313" key="1">
    <source>
        <dbReference type="EMBL" id="AEH03468.1"/>
    </source>
</evidence>
<dbReference type="EMBL" id="HQ630627">
    <property type="protein sequence ID" value="AEH03468.1"/>
    <property type="molecule type" value="Genomic_DNA"/>
</dbReference>
<name>F8SJS3_BPPA3</name>
<organismHost>
    <name type="scientific">Pseudomonas aeruginosa</name>
    <dbReference type="NCBI Taxonomy" id="287"/>
</organismHost>
<dbReference type="KEGG" id="vg:26643572"/>
<dbReference type="GeneID" id="26643572"/>
<organism evidence="1 2">
    <name type="scientific">Pseudomonas phage PhiPA3</name>
    <name type="common">Pseudomonas aeruginosa phage PhiPA3</name>
    <dbReference type="NCBI Taxonomy" id="998086"/>
    <lineage>
        <taxon>Viruses</taxon>
        <taxon>Duplodnaviria</taxon>
        <taxon>Heunggongvirae</taxon>
        <taxon>Uroviricota</taxon>
        <taxon>Caudoviricetes</taxon>
        <taxon>Chimalliviridae</taxon>
        <taxon>Miltoncavirus</taxon>
        <taxon>Miltoncavirus PhiPA3</taxon>
    </lineage>
</organism>
<gene>
    <name evidence="1" type="primary">041</name>
</gene>
<proteinExistence type="predicted"/>
<dbReference type="Proteomes" id="UP000008388">
    <property type="component" value="Segment"/>
</dbReference>
<keyword evidence="2" id="KW-1185">Reference proteome</keyword>
<protein>
    <submittedName>
        <fullName evidence="1">2-amino-3-ketobutyrate coenzyme A ligase</fullName>
    </submittedName>
</protein>
<reference evidence="1 2" key="1">
    <citation type="journal article" date="2011" name="Microbiology">
        <title>The Pseudomonas aeruginosa generalized transducing phage phiPA3 is a new member of the phiKZ-like group of 'jumbo' phages, and infects model laboratory strains and clinical isolates from cystic fibrosis patients.</title>
        <authorList>
            <person name="Monson R."/>
            <person name="Foulds I."/>
            <person name="Foweraker J."/>
            <person name="Welch M."/>
            <person name="Salmond G.P."/>
        </authorList>
    </citation>
    <scope>NUCLEOTIDE SEQUENCE [LARGE SCALE GENOMIC DNA]</scope>
</reference>